<evidence type="ECO:0000256" key="2">
    <source>
        <dbReference type="SAM" id="SignalP"/>
    </source>
</evidence>
<reference evidence="3 4" key="1">
    <citation type="submission" date="2019-02" db="EMBL/GenBank/DDBJ databases">
        <title>Deep-cultivation of Planctomycetes and their phenomic and genomic characterization uncovers novel biology.</title>
        <authorList>
            <person name="Wiegand S."/>
            <person name="Jogler M."/>
            <person name="Boedeker C."/>
            <person name="Pinto D."/>
            <person name="Vollmers J."/>
            <person name="Rivas-Marin E."/>
            <person name="Kohn T."/>
            <person name="Peeters S.H."/>
            <person name="Heuer A."/>
            <person name="Rast P."/>
            <person name="Oberbeckmann S."/>
            <person name="Bunk B."/>
            <person name="Jeske O."/>
            <person name="Meyerdierks A."/>
            <person name="Storesund J.E."/>
            <person name="Kallscheuer N."/>
            <person name="Luecker S."/>
            <person name="Lage O.M."/>
            <person name="Pohl T."/>
            <person name="Merkel B.J."/>
            <person name="Hornburger P."/>
            <person name="Mueller R.-W."/>
            <person name="Bruemmer F."/>
            <person name="Labrenz M."/>
            <person name="Spormann A.M."/>
            <person name="Op den Camp H."/>
            <person name="Overmann J."/>
            <person name="Amann R."/>
            <person name="Jetten M.S.M."/>
            <person name="Mascher T."/>
            <person name="Medema M.H."/>
            <person name="Devos D.P."/>
            <person name="Kaster A.-K."/>
            <person name="Ovreas L."/>
            <person name="Rohde M."/>
            <person name="Galperin M.Y."/>
            <person name="Jogler C."/>
        </authorList>
    </citation>
    <scope>NUCLEOTIDE SEQUENCE [LARGE SCALE GENOMIC DNA]</scope>
    <source>
        <strain evidence="3 4">Pan44</strain>
    </source>
</reference>
<feature type="compositionally biased region" description="Polar residues" evidence="1">
    <location>
        <begin position="30"/>
        <end position="40"/>
    </location>
</feature>
<dbReference type="RefSeq" id="WP_145027375.1">
    <property type="nucleotide sequence ID" value="NZ_CP036271.1"/>
</dbReference>
<proteinExistence type="predicted"/>
<dbReference type="EMBL" id="CP036271">
    <property type="protein sequence ID" value="QDT52755.1"/>
    <property type="molecule type" value="Genomic_DNA"/>
</dbReference>
<keyword evidence="4" id="KW-1185">Reference proteome</keyword>
<dbReference type="KEGG" id="ccos:Pan44_07670"/>
<feature type="region of interest" description="Disordered" evidence="1">
    <location>
        <begin position="30"/>
        <end position="67"/>
    </location>
</feature>
<evidence type="ECO:0008006" key="5">
    <source>
        <dbReference type="Google" id="ProtNLM"/>
    </source>
</evidence>
<evidence type="ECO:0000313" key="4">
    <source>
        <dbReference type="Proteomes" id="UP000315700"/>
    </source>
</evidence>
<name>A0A517S9E6_9PLAN</name>
<accession>A0A517S9E6</accession>
<feature type="compositionally biased region" description="Basic and acidic residues" evidence="1">
    <location>
        <begin position="41"/>
        <end position="65"/>
    </location>
</feature>
<sequence length="298" mass="31862" precursor="true">MQTRPRLGQVAALFLFASLPLIAVLGCNSSRDPQTSSTVTNEEKAAKATDEPKSDTPSADAEHAHKPGAHGGLIVSIGLDSYHAEAVVEQGGALKLLMLGKDESRILEVEKQTLKAYVKAAASSEAVPIDVAPVPQDGDAAGKTSQFVAQLPEELKGKELDVTIPNIRINGERFRIGFTTRQENHEPGHASMPGGVASADERELYLTPGGKYTLADIAANGNKTAAEKFKGVASNHDLKPKVGDRICPVTLTKANPDFTWVIDGQNYQFCCPPCVDEYVAMAKTKPEELQPADSFVKK</sequence>
<organism evidence="3 4">
    <name type="scientific">Caulifigura coniformis</name>
    <dbReference type="NCBI Taxonomy" id="2527983"/>
    <lineage>
        <taxon>Bacteria</taxon>
        <taxon>Pseudomonadati</taxon>
        <taxon>Planctomycetota</taxon>
        <taxon>Planctomycetia</taxon>
        <taxon>Planctomycetales</taxon>
        <taxon>Planctomycetaceae</taxon>
        <taxon>Caulifigura</taxon>
    </lineage>
</organism>
<dbReference type="AlphaFoldDB" id="A0A517S9E6"/>
<dbReference type="PROSITE" id="PS51257">
    <property type="entry name" value="PROKAR_LIPOPROTEIN"/>
    <property type="match status" value="1"/>
</dbReference>
<dbReference type="InParanoid" id="A0A517S9E6"/>
<evidence type="ECO:0000313" key="3">
    <source>
        <dbReference type="EMBL" id="QDT52755.1"/>
    </source>
</evidence>
<protein>
    <recommendedName>
        <fullName evidence="5">YHS domain protein</fullName>
    </recommendedName>
</protein>
<evidence type="ECO:0000256" key="1">
    <source>
        <dbReference type="SAM" id="MobiDB-lite"/>
    </source>
</evidence>
<dbReference type="OrthoDB" id="272957at2"/>
<dbReference type="Proteomes" id="UP000315700">
    <property type="component" value="Chromosome"/>
</dbReference>
<feature type="signal peptide" evidence="2">
    <location>
        <begin position="1"/>
        <end position="23"/>
    </location>
</feature>
<feature type="chain" id="PRO_5022202321" description="YHS domain protein" evidence="2">
    <location>
        <begin position="24"/>
        <end position="298"/>
    </location>
</feature>
<keyword evidence="2" id="KW-0732">Signal</keyword>
<gene>
    <name evidence="3" type="ORF">Pan44_07670</name>
</gene>